<feature type="region of interest" description="Disordered" evidence="2">
    <location>
        <begin position="1"/>
        <end position="108"/>
    </location>
</feature>
<organism evidence="4 5">
    <name type="scientific">Paraburkholderia sediminicola</name>
    <dbReference type="NCBI Taxonomy" id="458836"/>
    <lineage>
        <taxon>Bacteria</taxon>
        <taxon>Pseudomonadati</taxon>
        <taxon>Pseudomonadota</taxon>
        <taxon>Betaproteobacteria</taxon>
        <taxon>Burkholderiales</taxon>
        <taxon>Burkholderiaceae</taxon>
        <taxon>Paraburkholderia</taxon>
    </lineage>
</organism>
<dbReference type="GO" id="GO:0051015">
    <property type="term" value="F:actin filament binding"/>
    <property type="evidence" value="ECO:0007669"/>
    <property type="project" value="TreeGrafter"/>
</dbReference>
<gene>
    <name evidence="4" type="primary">fucA_2</name>
    <name evidence="4" type="ORF">LMG24238_05546</name>
</gene>
<accession>A0A6J5C6Q4</accession>
<dbReference type="Gene3D" id="3.40.225.10">
    <property type="entry name" value="Class II aldolase/adducin N-terminal domain"/>
    <property type="match status" value="1"/>
</dbReference>
<dbReference type="InterPro" id="IPR051017">
    <property type="entry name" value="Aldolase-II_Adducin_sf"/>
</dbReference>
<keyword evidence="5" id="KW-1185">Reference proteome</keyword>
<name>A0A6J5C6Q4_9BURK</name>
<feature type="compositionally biased region" description="Low complexity" evidence="2">
    <location>
        <begin position="59"/>
        <end position="85"/>
    </location>
</feature>
<dbReference type="Pfam" id="PF00596">
    <property type="entry name" value="Aldolase_II"/>
    <property type="match status" value="1"/>
</dbReference>
<feature type="compositionally biased region" description="Polar residues" evidence="2">
    <location>
        <begin position="7"/>
        <end position="42"/>
    </location>
</feature>
<evidence type="ECO:0000259" key="3">
    <source>
        <dbReference type="SMART" id="SM01007"/>
    </source>
</evidence>
<evidence type="ECO:0000256" key="2">
    <source>
        <dbReference type="SAM" id="MobiDB-lite"/>
    </source>
</evidence>
<dbReference type="SUPFAM" id="SSF53639">
    <property type="entry name" value="AraD/HMP-PK domain-like"/>
    <property type="match status" value="1"/>
</dbReference>
<dbReference type="Proteomes" id="UP000494255">
    <property type="component" value="Unassembled WGS sequence"/>
</dbReference>
<proteinExistence type="inferred from homology"/>
<dbReference type="PANTHER" id="PTHR10672:SF3">
    <property type="entry name" value="PROTEIN HU-LI TAI SHAO"/>
    <property type="match status" value="1"/>
</dbReference>
<feature type="domain" description="Class II aldolase/adducin N-terminal" evidence="3">
    <location>
        <begin position="129"/>
        <end position="309"/>
    </location>
</feature>
<dbReference type="PANTHER" id="PTHR10672">
    <property type="entry name" value="ADDUCIN"/>
    <property type="match status" value="1"/>
</dbReference>
<dbReference type="EC" id="4.1.2.17" evidence="4"/>
<sequence length="358" mass="38415">MTDLSAALQNTPTPPSTHALQNTPPPSTHAQQETLAPQSAPTLQGAAAPLTSSPLQDTPAPQSAPTLQSAAAPQTASAQQDTQAPQSPPTLQNTADTPPLQRHAPLRKFWFDDVPPRASIAAERRYRQERLAVAFRLFARYGFDQGLAGHITARDPEWPDHFWVNPFGKHFSRIRVSDLLLVNSEGEIVVGEGPLNQAAFAIHAAIHEARPDVVAAAHTHSLYGKTWSTLGRTLDPLTQDSCAFYQDHALFDDFRGVVLDTDEGARIAAALGERKAVILKNHGILTAGPSVEAAAWWYIALDNACHAQLLAEAAGTPQAIPHDVATLTHEQVGRPGGALFAFQSLLEGLVEAEPDVLT</sequence>
<reference evidence="4 5" key="1">
    <citation type="submission" date="2020-04" db="EMBL/GenBank/DDBJ databases">
        <authorList>
            <person name="De Canck E."/>
        </authorList>
    </citation>
    <scope>NUCLEOTIDE SEQUENCE [LARGE SCALE GENOMIC DNA]</scope>
    <source>
        <strain evidence="4 5">LMG 24238</strain>
    </source>
</reference>
<dbReference type="EMBL" id="CADIKC010000009">
    <property type="protein sequence ID" value="CAB3728980.1"/>
    <property type="molecule type" value="Genomic_DNA"/>
</dbReference>
<dbReference type="GO" id="GO:0008738">
    <property type="term" value="F:L-fuculose-phosphate aldolase activity"/>
    <property type="evidence" value="ECO:0007669"/>
    <property type="project" value="UniProtKB-EC"/>
</dbReference>
<evidence type="ECO:0000313" key="4">
    <source>
        <dbReference type="EMBL" id="CAB3728980.1"/>
    </source>
</evidence>
<evidence type="ECO:0000256" key="1">
    <source>
        <dbReference type="ARBA" id="ARBA00037961"/>
    </source>
</evidence>
<comment type="similarity">
    <text evidence="1">Belongs to the aldolase class II family.</text>
</comment>
<keyword evidence="4" id="KW-0456">Lyase</keyword>
<dbReference type="FunFam" id="3.40.225.10:FF:000009">
    <property type="entry name" value="Class II aldolase/adducin N-terminal"/>
    <property type="match status" value="1"/>
</dbReference>
<protein>
    <submittedName>
        <fullName evidence="4">L-fuculose phosphate aldolase</fullName>
        <ecNumber evidence="4">4.1.2.17</ecNumber>
    </submittedName>
</protein>
<dbReference type="SMART" id="SM01007">
    <property type="entry name" value="Aldolase_II"/>
    <property type="match status" value="1"/>
</dbReference>
<dbReference type="NCBIfam" id="NF004855">
    <property type="entry name" value="PRK06208.1"/>
    <property type="match status" value="1"/>
</dbReference>
<evidence type="ECO:0000313" key="5">
    <source>
        <dbReference type="Proteomes" id="UP000494255"/>
    </source>
</evidence>
<dbReference type="InterPro" id="IPR001303">
    <property type="entry name" value="Aldolase_II/adducin_N"/>
</dbReference>
<dbReference type="GO" id="GO:0005856">
    <property type="term" value="C:cytoskeleton"/>
    <property type="evidence" value="ECO:0007669"/>
    <property type="project" value="TreeGrafter"/>
</dbReference>
<dbReference type="AlphaFoldDB" id="A0A6J5C6Q4"/>
<dbReference type="InterPro" id="IPR036409">
    <property type="entry name" value="Aldolase_II/adducin_N_sf"/>
</dbReference>